<dbReference type="EMBL" id="LQPZ01000006">
    <property type="protein sequence ID" value="ORX08527.1"/>
    <property type="molecule type" value="Genomic_DNA"/>
</dbReference>
<dbReference type="InterPro" id="IPR019692">
    <property type="entry name" value="CFP-6_PH"/>
</dbReference>
<evidence type="ECO:0000313" key="2">
    <source>
        <dbReference type="EMBL" id="ORX08527.1"/>
    </source>
</evidence>
<dbReference type="Proteomes" id="UP000193090">
    <property type="component" value="Unassembled WGS sequence"/>
</dbReference>
<organism evidence="2 3">
    <name type="scientific">Mycolicibacillus trivialis</name>
    <dbReference type="NCBI Taxonomy" id="1798"/>
    <lineage>
        <taxon>Bacteria</taxon>
        <taxon>Bacillati</taxon>
        <taxon>Actinomycetota</taxon>
        <taxon>Actinomycetes</taxon>
        <taxon>Mycobacteriales</taxon>
        <taxon>Mycobacteriaceae</taxon>
        <taxon>Mycolicibacillus</taxon>
    </lineage>
</organism>
<sequence>MIKISPMAHLAVGFFALGLMIPVLSWSFSLPLLLIPAAVSVWIIRLRTVADTHGVTARELFGSRRIPWTQIDGLRFTKGSWARAHLTDGAEVRLPAVTFGTLPRLTEVSGGRVPNPYR</sequence>
<keyword evidence="3" id="KW-1185">Reference proteome</keyword>
<gene>
    <name evidence="2" type="ORF">AWC30_02315</name>
</gene>
<dbReference type="STRING" id="1798.AWC30_02315"/>
<feature type="domain" description="Low molecular weight protein antigen 6 PH" evidence="1">
    <location>
        <begin position="45"/>
        <end position="115"/>
    </location>
</feature>
<evidence type="ECO:0000313" key="3">
    <source>
        <dbReference type="Proteomes" id="UP000193090"/>
    </source>
</evidence>
<name>A0A1X2ER83_9MYCO</name>
<evidence type="ECO:0000259" key="1">
    <source>
        <dbReference type="Pfam" id="PF10756"/>
    </source>
</evidence>
<dbReference type="AlphaFoldDB" id="A0A1X2ER83"/>
<reference evidence="2 3" key="1">
    <citation type="submission" date="2016-01" db="EMBL/GenBank/DDBJ databases">
        <title>The new phylogeny of the genus Mycobacterium.</title>
        <authorList>
            <person name="Tarcisio F."/>
            <person name="Conor M."/>
            <person name="Antonella G."/>
            <person name="Elisabetta G."/>
            <person name="Giulia F.S."/>
            <person name="Sara T."/>
            <person name="Anna F."/>
            <person name="Clotilde B."/>
            <person name="Roberto B."/>
            <person name="Veronica D.S."/>
            <person name="Fabio R."/>
            <person name="Monica P."/>
            <person name="Olivier J."/>
            <person name="Enrico T."/>
            <person name="Nicola S."/>
        </authorList>
    </citation>
    <scope>NUCLEOTIDE SEQUENCE [LARGE SCALE GENOMIC DNA]</scope>
    <source>
        <strain evidence="2 3">DSM 44153</strain>
    </source>
</reference>
<comment type="caution">
    <text evidence="2">The sequence shown here is derived from an EMBL/GenBank/DDBJ whole genome shotgun (WGS) entry which is preliminary data.</text>
</comment>
<proteinExistence type="predicted"/>
<accession>A0A1X2ER83</accession>
<protein>
    <recommendedName>
        <fullName evidence="1">Low molecular weight protein antigen 6 PH domain-containing protein</fullName>
    </recommendedName>
</protein>
<dbReference type="Pfam" id="PF10756">
    <property type="entry name" value="bPH_6"/>
    <property type="match status" value="1"/>
</dbReference>